<comment type="cofactor">
    <cofactor evidence="2">
        <name>[4Fe-4S] cluster</name>
        <dbReference type="ChEBI" id="CHEBI:49883"/>
    </cofactor>
</comment>
<proteinExistence type="inferred from homology"/>
<dbReference type="Pfam" id="PF07992">
    <property type="entry name" value="Pyr_redox_2"/>
    <property type="match status" value="1"/>
</dbReference>
<dbReference type="Gene3D" id="3.50.50.60">
    <property type="entry name" value="FAD/NAD(P)-binding domain"/>
    <property type="match status" value="2"/>
</dbReference>
<evidence type="ECO:0000259" key="15">
    <source>
        <dbReference type="Pfam" id="PF18267"/>
    </source>
</evidence>
<reference evidence="17" key="1">
    <citation type="journal article" date="2019" name="Int. J. Syst. Evol. Microbiol.">
        <title>The Global Catalogue of Microorganisms (GCM) 10K type strain sequencing project: providing services to taxonomists for standard genome sequencing and annotation.</title>
        <authorList>
            <consortium name="The Broad Institute Genomics Platform"/>
            <consortium name="The Broad Institute Genome Sequencing Center for Infectious Disease"/>
            <person name="Wu L."/>
            <person name="Ma J."/>
        </authorList>
    </citation>
    <scope>NUCLEOTIDE SEQUENCE [LARGE SCALE GENOMIC DNA]</scope>
    <source>
        <strain evidence="17">JCM 6833</strain>
    </source>
</reference>
<dbReference type="InterPro" id="IPR041854">
    <property type="entry name" value="BFD-like_2Fe2S-bd_dom_sf"/>
</dbReference>
<evidence type="ECO:0000259" key="14">
    <source>
        <dbReference type="Pfam" id="PF07992"/>
    </source>
</evidence>
<organism evidence="16 17">
    <name type="scientific">Actinomadura fulvescens</name>
    <dbReference type="NCBI Taxonomy" id="46160"/>
    <lineage>
        <taxon>Bacteria</taxon>
        <taxon>Bacillati</taxon>
        <taxon>Actinomycetota</taxon>
        <taxon>Actinomycetes</taxon>
        <taxon>Streptosporangiales</taxon>
        <taxon>Thermomonosporaceae</taxon>
        <taxon>Actinomadura</taxon>
    </lineage>
</organism>
<evidence type="ECO:0000256" key="11">
    <source>
        <dbReference type="ARBA" id="ARBA00023004"/>
    </source>
</evidence>
<evidence type="ECO:0000256" key="10">
    <source>
        <dbReference type="ARBA" id="ARBA00023002"/>
    </source>
</evidence>
<dbReference type="EMBL" id="BAAATD010000003">
    <property type="protein sequence ID" value="GAA2594127.1"/>
    <property type="molecule type" value="Genomic_DNA"/>
</dbReference>
<keyword evidence="11" id="KW-0408">Iron</keyword>
<evidence type="ECO:0000256" key="9">
    <source>
        <dbReference type="ARBA" id="ARBA00022827"/>
    </source>
</evidence>
<keyword evidence="17" id="KW-1185">Reference proteome</keyword>
<keyword evidence="8" id="KW-0479">Metal-binding</keyword>
<gene>
    <name evidence="16" type="ORF">GCM10010411_29130</name>
</gene>
<dbReference type="Pfam" id="PF04324">
    <property type="entry name" value="Fer2_BFD"/>
    <property type="match status" value="1"/>
</dbReference>
<evidence type="ECO:0000256" key="12">
    <source>
        <dbReference type="ARBA" id="ARBA00023014"/>
    </source>
</evidence>
<comment type="cofactor">
    <cofactor evidence="1">
        <name>siroheme</name>
        <dbReference type="ChEBI" id="CHEBI:60052"/>
    </cofactor>
</comment>
<keyword evidence="7" id="KW-0285">Flavoprotein</keyword>
<evidence type="ECO:0000256" key="7">
    <source>
        <dbReference type="ARBA" id="ARBA00022630"/>
    </source>
</evidence>
<evidence type="ECO:0000256" key="5">
    <source>
        <dbReference type="ARBA" id="ARBA00010429"/>
    </source>
</evidence>
<dbReference type="Proteomes" id="UP001501509">
    <property type="component" value="Unassembled WGS sequence"/>
</dbReference>
<keyword evidence="6" id="KW-0349">Heme</keyword>
<evidence type="ECO:0000259" key="13">
    <source>
        <dbReference type="Pfam" id="PF04324"/>
    </source>
</evidence>
<keyword evidence="9" id="KW-0274">FAD</keyword>
<evidence type="ECO:0000256" key="2">
    <source>
        <dbReference type="ARBA" id="ARBA00001966"/>
    </source>
</evidence>
<dbReference type="InterPro" id="IPR007419">
    <property type="entry name" value="BFD-like_2Fe2S-bd_dom"/>
</dbReference>
<dbReference type="InterPro" id="IPR041575">
    <property type="entry name" value="Rubredoxin_C"/>
</dbReference>
<accession>A0ABP6BYR6</accession>
<evidence type="ECO:0000313" key="17">
    <source>
        <dbReference type="Proteomes" id="UP001501509"/>
    </source>
</evidence>
<dbReference type="Gene3D" id="3.30.390.30">
    <property type="match status" value="1"/>
</dbReference>
<keyword evidence="12" id="KW-0411">Iron-sulfur</keyword>
<dbReference type="Pfam" id="PF18267">
    <property type="entry name" value="Rubredoxin_C"/>
    <property type="match status" value="1"/>
</dbReference>
<name>A0ABP6BYR6_9ACTN</name>
<dbReference type="InterPro" id="IPR036188">
    <property type="entry name" value="FAD/NAD-bd_sf"/>
</dbReference>
<evidence type="ECO:0000256" key="1">
    <source>
        <dbReference type="ARBA" id="ARBA00001929"/>
    </source>
</evidence>
<protein>
    <submittedName>
        <fullName evidence="16">FAD-dependent oxidoreductase</fullName>
    </submittedName>
</protein>
<feature type="domain" description="BFD-like [2Fe-2S]-binding" evidence="13">
    <location>
        <begin position="435"/>
        <end position="482"/>
    </location>
</feature>
<dbReference type="PANTHER" id="PTHR43809:SF1">
    <property type="entry name" value="NITRITE REDUCTASE (NADH) LARGE SUBUNIT"/>
    <property type="match status" value="1"/>
</dbReference>
<evidence type="ECO:0000256" key="6">
    <source>
        <dbReference type="ARBA" id="ARBA00022617"/>
    </source>
</evidence>
<comment type="pathway">
    <text evidence="4">Nitrogen metabolism; nitrate reduction (assimilation).</text>
</comment>
<sequence length="493" mass="50757">MSIVVIGNGMAGSRFVTEVRARDRETPLTVFGAERQQPYNRVLLSNVLAGVAGPDQIGLVDPAWYGRNDVDARLGVEVVRIDRAARRVHASDGSVTPYETLVIATGSTSFVPPIPGTEDGLPPGAVAFRTLDDCSAILDAAASARTAVVVGGGLLGIEAARGLAGRGLEVTVVHLAGHLMERQLDPGAGKVLARTLGRLGIRALLDANVTGLRMGARAGAPGAGTAAGGTRVTGVELASGDVVEGDLVVMACGVKPEVGLARAAGLEIDRGVVVDETLTSVTDPAVRAIGECSQYGDVVYGLVAPAWEQATVLADVLTGADAGARFTGARQITRLKAASVELAAMGETHHGDDDPDVEIMQFADASRGTYKKVVIRNDRVIGAILLGETSTAGTLTQLYDRAAPLPADRLSLFFPGTGGAQAADSPVRMPDAATVCHCNNVSKGQIRACWEKGARSAIEVAAETRASTGCGGCRDALEGIVAWLDEQESAPVG</sequence>
<evidence type="ECO:0000256" key="4">
    <source>
        <dbReference type="ARBA" id="ARBA00005096"/>
    </source>
</evidence>
<feature type="domain" description="NADH-rubredoxin oxidoreductase C-terminal" evidence="15">
    <location>
        <begin position="333"/>
        <end position="397"/>
    </location>
</feature>
<dbReference type="RefSeq" id="WP_344541213.1">
    <property type="nucleotide sequence ID" value="NZ_BAAATD010000003.1"/>
</dbReference>
<dbReference type="InterPro" id="IPR023753">
    <property type="entry name" value="FAD/NAD-binding_dom"/>
</dbReference>
<comment type="similarity">
    <text evidence="5">Belongs to the nitrite and sulfite reductase 4Fe-4S domain family.</text>
</comment>
<comment type="caution">
    <text evidence="16">The sequence shown here is derived from an EMBL/GenBank/DDBJ whole genome shotgun (WGS) entry which is preliminary data.</text>
</comment>
<dbReference type="Gene3D" id="1.10.10.1100">
    <property type="entry name" value="BFD-like [2Fe-2S]-binding domain"/>
    <property type="match status" value="1"/>
</dbReference>
<evidence type="ECO:0000256" key="3">
    <source>
        <dbReference type="ARBA" id="ARBA00001974"/>
    </source>
</evidence>
<evidence type="ECO:0000313" key="16">
    <source>
        <dbReference type="EMBL" id="GAA2594127.1"/>
    </source>
</evidence>
<dbReference type="SUPFAM" id="SSF51905">
    <property type="entry name" value="FAD/NAD(P)-binding domain"/>
    <property type="match status" value="2"/>
</dbReference>
<keyword evidence="10" id="KW-0560">Oxidoreductase</keyword>
<dbReference type="InterPro" id="IPR016156">
    <property type="entry name" value="FAD/NAD-linked_Rdtase_dimer_sf"/>
</dbReference>
<dbReference type="PANTHER" id="PTHR43809">
    <property type="entry name" value="NITRITE REDUCTASE (NADH) LARGE SUBUNIT"/>
    <property type="match status" value="1"/>
</dbReference>
<evidence type="ECO:0000256" key="8">
    <source>
        <dbReference type="ARBA" id="ARBA00022723"/>
    </source>
</evidence>
<feature type="domain" description="FAD/NAD(P)-binding" evidence="14">
    <location>
        <begin position="2"/>
        <end position="310"/>
    </location>
</feature>
<dbReference type="PRINTS" id="PR00411">
    <property type="entry name" value="PNDRDTASEI"/>
</dbReference>
<dbReference type="InterPro" id="IPR052034">
    <property type="entry name" value="NasD-like"/>
</dbReference>
<comment type="cofactor">
    <cofactor evidence="3">
        <name>FAD</name>
        <dbReference type="ChEBI" id="CHEBI:57692"/>
    </cofactor>
</comment>
<dbReference type="PRINTS" id="PR00368">
    <property type="entry name" value="FADPNR"/>
</dbReference>